<accession>A0A8K0SNM0</accession>
<evidence type="ECO:0000256" key="1">
    <source>
        <dbReference type="SAM" id="Phobius"/>
    </source>
</evidence>
<keyword evidence="1" id="KW-0812">Transmembrane</keyword>
<dbReference type="PANTHER" id="PTHR39596">
    <property type="match status" value="1"/>
</dbReference>
<keyword evidence="3" id="KW-1185">Reference proteome</keyword>
<gene>
    <name evidence="2" type="ORF">B0I35DRAFT_515077</name>
</gene>
<organism evidence="2 3">
    <name type="scientific">Stachybotrys elegans</name>
    <dbReference type="NCBI Taxonomy" id="80388"/>
    <lineage>
        <taxon>Eukaryota</taxon>
        <taxon>Fungi</taxon>
        <taxon>Dikarya</taxon>
        <taxon>Ascomycota</taxon>
        <taxon>Pezizomycotina</taxon>
        <taxon>Sordariomycetes</taxon>
        <taxon>Hypocreomycetidae</taxon>
        <taxon>Hypocreales</taxon>
        <taxon>Stachybotryaceae</taxon>
        <taxon>Stachybotrys</taxon>
    </lineage>
</organism>
<keyword evidence="1" id="KW-0472">Membrane</keyword>
<keyword evidence="1" id="KW-1133">Transmembrane helix</keyword>
<sequence>MLIDLVRLAQGGDRDQGDEPFSPQNQTWSSAFLRTNMVATGWCPQHVDFLFQRNGAVMMVYLARLPRANPSGIVHTRCTNLKCIGGNAELNGTYRHRHIKVSCTCNAVFADSDAVRAVIREGVPLVSIDVGSVDSSLRLLVSRATSFSKYTAISHVWADGLGNPSGNGLPGDDDETLAVGIPGDDDEEVNRLKVTAINAMARIYACARQVLVLDAEPQSHAISSYSASVAASQDEIMAWVATATWMRRSWTLHEGALGRRVWFQFMDVAVNCRPHERSEVLCSGGLEVLDLSRTSLPSYLARITRLWPLSRTPLVAEVGLREHPLKAMLRDSWRTSVYQTLELLGYGFIKRDWSGRATSEGLFVLFCLIWQELIPRNTTKAEDLPIIFASLLDFKAHEILQVDSEHRMLAMLGNIPLIPQELLFNRGARLRPSSKHKNRWVPITTSRQSIVPGNAPIVSRAAPGLSRVTRFIFSRRPILSTPRSNRLKWDENGKSLLLKFDTIFVLSTLPRAIIRDKFVLSVPNISASPRTSETVHFRVDVDRAEDDAIDLAGVSRVAFLISRDWKRGCIILLTDCEETFFGIEVIHMAVAKMPYTLPPISAILFAIDRQREPGYYGFVETTCIIMHALGCYLVAAVFLIVASQVVSRLLKGLYYMYWVRSFTD</sequence>
<comment type="caution">
    <text evidence="2">The sequence shown here is derived from an EMBL/GenBank/DDBJ whole genome shotgun (WGS) entry which is preliminary data.</text>
</comment>
<dbReference type="OrthoDB" id="2426273at2759"/>
<protein>
    <recommendedName>
        <fullName evidence="4">Heterokaryon incompatibility domain-containing protein</fullName>
    </recommendedName>
</protein>
<evidence type="ECO:0000313" key="2">
    <source>
        <dbReference type="EMBL" id="KAH7309655.1"/>
    </source>
</evidence>
<feature type="transmembrane region" description="Helical" evidence="1">
    <location>
        <begin position="624"/>
        <end position="646"/>
    </location>
</feature>
<proteinExistence type="predicted"/>
<dbReference type="EMBL" id="JAGPNK010000013">
    <property type="protein sequence ID" value="KAH7309655.1"/>
    <property type="molecule type" value="Genomic_DNA"/>
</dbReference>
<evidence type="ECO:0000313" key="3">
    <source>
        <dbReference type="Proteomes" id="UP000813444"/>
    </source>
</evidence>
<dbReference type="Proteomes" id="UP000813444">
    <property type="component" value="Unassembled WGS sequence"/>
</dbReference>
<dbReference type="PANTHER" id="PTHR39596:SF2">
    <property type="entry name" value="HET DOMAIN PROTEIN (AFU_ORTHOLOGUE AFUA_1G17550)-RELATED"/>
    <property type="match status" value="1"/>
</dbReference>
<name>A0A8K0SNM0_9HYPO</name>
<dbReference type="AlphaFoldDB" id="A0A8K0SNM0"/>
<reference evidence="2" key="1">
    <citation type="journal article" date="2021" name="Nat. Commun.">
        <title>Genetic determinants of endophytism in the Arabidopsis root mycobiome.</title>
        <authorList>
            <person name="Mesny F."/>
            <person name="Miyauchi S."/>
            <person name="Thiergart T."/>
            <person name="Pickel B."/>
            <person name="Atanasova L."/>
            <person name="Karlsson M."/>
            <person name="Huettel B."/>
            <person name="Barry K.W."/>
            <person name="Haridas S."/>
            <person name="Chen C."/>
            <person name="Bauer D."/>
            <person name="Andreopoulos W."/>
            <person name="Pangilinan J."/>
            <person name="LaButti K."/>
            <person name="Riley R."/>
            <person name="Lipzen A."/>
            <person name="Clum A."/>
            <person name="Drula E."/>
            <person name="Henrissat B."/>
            <person name="Kohler A."/>
            <person name="Grigoriev I.V."/>
            <person name="Martin F.M."/>
            <person name="Hacquard S."/>
        </authorList>
    </citation>
    <scope>NUCLEOTIDE SEQUENCE</scope>
    <source>
        <strain evidence="2">MPI-CAGE-CH-0235</strain>
    </source>
</reference>
<evidence type="ECO:0008006" key="4">
    <source>
        <dbReference type="Google" id="ProtNLM"/>
    </source>
</evidence>